<name>A0A1I8G2F2_9PLAT</name>
<dbReference type="Pfam" id="PF01094">
    <property type="entry name" value="ANF_receptor"/>
    <property type="match status" value="1"/>
</dbReference>
<organism evidence="6 9">
    <name type="scientific">Macrostomum lignano</name>
    <dbReference type="NCBI Taxonomy" id="282301"/>
    <lineage>
        <taxon>Eukaryota</taxon>
        <taxon>Metazoa</taxon>
        <taxon>Spiralia</taxon>
        <taxon>Lophotrochozoa</taxon>
        <taxon>Platyhelminthes</taxon>
        <taxon>Rhabditophora</taxon>
        <taxon>Macrostomorpha</taxon>
        <taxon>Macrostomida</taxon>
        <taxon>Macrostomidae</taxon>
        <taxon>Macrostomum</taxon>
    </lineage>
</organism>
<dbReference type="GO" id="GO:0016020">
    <property type="term" value="C:membrane"/>
    <property type="evidence" value="ECO:0007669"/>
    <property type="project" value="UniProtKB-SubCell"/>
</dbReference>
<dbReference type="SUPFAM" id="SSF53822">
    <property type="entry name" value="Periplasmic binding protein-like I"/>
    <property type="match status" value="1"/>
</dbReference>
<evidence type="ECO:0000256" key="3">
    <source>
        <dbReference type="ARBA" id="ARBA00022989"/>
    </source>
</evidence>
<evidence type="ECO:0000313" key="8">
    <source>
        <dbReference type="WBParaSite" id="maker-uti_cns_0000519-snap-gene-0.18-mRNA-1"/>
    </source>
</evidence>
<sequence length="164" mass="18366">LIQFTNTKAVLCNPKRQPINSLFASFLRRYPHLVNESVVSIRGLATRLDAMTVAAIALNKTLMKHAYSTALDLDSSPFKTELLKNIRAVDFYGLTGRVKLDQNGDRLANAIAYQIRSFKGVPVALIDTYADKLEWYEDLVFAGESFFIKKELSSMVSKSSLLKS</sequence>
<keyword evidence="2" id="KW-0812">Transmembrane</keyword>
<keyword evidence="3" id="KW-1133">Transmembrane helix</keyword>
<reference evidence="7 8" key="1">
    <citation type="submission" date="2016-11" db="UniProtKB">
        <authorList>
            <consortium name="WormBaseParasite"/>
        </authorList>
    </citation>
    <scope>IDENTIFICATION</scope>
</reference>
<evidence type="ECO:0000313" key="7">
    <source>
        <dbReference type="WBParaSite" id="maker-uti_cns_0000139-snap-gene-2.23-mRNA-1"/>
    </source>
</evidence>
<evidence type="ECO:0000313" key="9">
    <source>
        <dbReference type="WBParaSite" id="maker-uti_cns_0000536-snap-gene-0.4-mRNA-1"/>
    </source>
</evidence>
<evidence type="ECO:0000256" key="2">
    <source>
        <dbReference type="ARBA" id="ARBA00022692"/>
    </source>
</evidence>
<evidence type="ECO:0000256" key="1">
    <source>
        <dbReference type="ARBA" id="ARBA00004370"/>
    </source>
</evidence>
<evidence type="ECO:0000259" key="5">
    <source>
        <dbReference type="Pfam" id="PF01094"/>
    </source>
</evidence>
<feature type="domain" description="Receptor ligand binding region" evidence="5">
    <location>
        <begin position="41"/>
        <end position="108"/>
    </location>
</feature>
<dbReference type="WBParaSite" id="maker-uti_cns_0000519-snap-gene-0.18-mRNA-1">
    <property type="protein sequence ID" value="maker-uti_cns_0000519-snap-gene-0.18-mRNA-1"/>
    <property type="gene ID" value="maker-uti_cns_0000519-snap-gene-0.18"/>
</dbReference>
<comment type="subcellular location">
    <subcellularLocation>
        <location evidence="1">Membrane</location>
    </subcellularLocation>
</comment>
<proteinExistence type="predicted"/>
<evidence type="ECO:0000256" key="4">
    <source>
        <dbReference type="ARBA" id="ARBA00023136"/>
    </source>
</evidence>
<dbReference type="Gene3D" id="3.40.50.2300">
    <property type="match status" value="2"/>
</dbReference>
<evidence type="ECO:0000313" key="6">
    <source>
        <dbReference type="Proteomes" id="UP000095280"/>
    </source>
</evidence>
<dbReference type="InterPro" id="IPR001828">
    <property type="entry name" value="ANF_lig-bd_rcpt"/>
</dbReference>
<dbReference type="InterPro" id="IPR028082">
    <property type="entry name" value="Peripla_BP_I"/>
</dbReference>
<dbReference type="WBParaSite" id="maker-uti_cns_0000536-snap-gene-0.4-mRNA-1">
    <property type="protein sequence ID" value="maker-uti_cns_0000536-snap-gene-0.4-mRNA-1"/>
    <property type="gene ID" value="maker-uti_cns_0000536-snap-gene-0.4"/>
</dbReference>
<dbReference type="WBParaSite" id="maker-uti_cns_0000139-snap-gene-2.23-mRNA-1">
    <property type="protein sequence ID" value="maker-uti_cns_0000139-snap-gene-2.23-mRNA-1"/>
    <property type="gene ID" value="maker-uti_cns_0000139-snap-gene-2.23"/>
</dbReference>
<accession>A0A1I8G2F2</accession>
<keyword evidence="4" id="KW-0472">Membrane</keyword>
<dbReference type="AlphaFoldDB" id="A0A1I8G2F2"/>
<keyword evidence="6" id="KW-1185">Reference proteome</keyword>
<protein>
    <submittedName>
        <fullName evidence="7 8">ANF_receptor domain-containing protein</fullName>
    </submittedName>
</protein>
<dbReference type="Proteomes" id="UP000095280">
    <property type="component" value="Unplaced"/>
</dbReference>